<name>A0A6B0YU75_9CHLR</name>
<dbReference type="SUPFAM" id="SSF109604">
    <property type="entry name" value="HD-domain/PDEase-like"/>
    <property type="match status" value="1"/>
</dbReference>
<dbReference type="EMBL" id="VXRG01000117">
    <property type="protein sequence ID" value="MXY94590.1"/>
    <property type="molecule type" value="Genomic_DNA"/>
</dbReference>
<dbReference type="InterPro" id="IPR006675">
    <property type="entry name" value="HDIG_dom"/>
</dbReference>
<evidence type="ECO:0000313" key="2">
    <source>
        <dbReference type="EMBL" id="MXY94590.1"/>
    </source>
</evidence>
<gene>
    <name evidence="2" type="ORF">F4Y42_14205</name>
</gene>
<dbReference type="Pfam" id="PF01966">
    <property type="entry name" value="HD"/>
    <property type="match status" value="1"/>
</dbReference>
<reference evidence="2" key="1">
    <citation type="submission" date="2019-09" db="EMBL/GenBank/DDBJ databases">
        <title>Characterisation of the sponge microbiome using genome-centric metagenomics.</title>
        <authorList>
            <person name="Engelberts J.P."/>
            <person name="Robbins S.J."/>
            <person name="De Goeij J.M."/>
            <person name="Aranda M."/>
            <person name="Bell S.C."/>
            <person name="Webster N.S."/>
        </authorList>
    </citation>
    <scope>NUCLEOTIDE SEQUENCE</scope>
    <source>
        <strain evidence="2">SB0664_bin_27</strain>
    </source>
</reference>
<evidence type="ECO:0000259" key="1">
    <source>
        <dbReference type="Pfam" id="PF01966"/>
    </source>
</evidence>
<dbReference type="AlphaFoldDB" id="A0A6B0YU75"/>
<protein>
    <submittedName>
        <fullName evidence="2">HDIG domain-containing protein</fullName>
    </submittedName>
</protein>
<accession>A0A6B0YU75</accession>
<dbReference type="NCBIfam" id="TIGR00277">
    <property type="entry name" value="HDIG"/>
    <property type="match status" value="1"/>
</dbReference>
<dbReference type="Gene3D" id="1.10.3210.10">
    <property type="entry name" value="Hypothetical protein af1432"/>
    <property type="match status" value="1"/>
</dbReference>
<dbReference type="InterPro" id="IPR006674">
    <property type="entry name" value="HD_domain"/>
</dbReference>
<organism evidence="2">
    <name type="scientific">Caldilineaceae bacterium SB0664_bin_27</name>
    <dbReference type="NCBI Taxonomy" id="2605260"/>
    <lineage>
        <taxon>Bacteria</taxon>
        <taxon>Bacillati</taxon>
        <taxon>Chloroflexota</taxon>
        <taxon>Caldilineae</taxon>
        <taxon>Caldilineales</taxon>
        <taxon>Caldilineaceae</taxon>
    </lineage>
</organism>
<dbReference type="PANTHER" id="PTHR38659">
    <property type="entry name" value="METAL-DEPENDENT PHOSPHOHYDROLASE"/>
    <property type="match status" value="1"/>
</dbReference>
<sequence length="195" mass="22521">MPLPSRNEAIQLLHEWVENEGLRRHMLAVEASMRVYARHYGEDEDLWGLTGLLHDLDYDRHPDMDDQENGHPRTALRLFRQQDYPSEFIHAIEAHATFLGVPRQSRLDKALLACDELTGLILACAYVRPDKDLRGVRLKSVKKKWKDKRFTAAIDRAENLHFIEELGEPFDEHVQRVLDAMKEVASELGVSGEQN</sequence>
<proteinExistence type="predicted"/>
<dbReference type="PANTHER" id="PTHR38659:SF1">
    <property type="entry name" value="METAL DEPENDENT PHOSPHOHYDROLASE"/>
    <property type="match status" value="1"/>
</dbReference>
<comment type="caution">
    <text evidence="2">The sequence shown here is derived from an EMBL/GenBank/DDBJ whole genome shotgun (WGS) entry which is preliminary data.</text>
</comment>
<feature type="domain" description="HD" evidence="1">
    <location>
        <begin position="24"/>
        <end position="106"/>
    </location>
</feature>